<gene>
    <name evidence="1" type="ORF">CW682_00215</name>
</gene>
<keyword evidence="2" id="KW-1185">Reference proteome</keyword>
<protein>
    <submittedName>
        <fullName evidence="1">Uncharacterized protein</fullName>
    </submittedName>
</protein>
<sequence>MQLREKLLDPYPNMIIEYDEDMPAKMGGLYERYFEYPNGIITITNRLNYYIQNGHLAEEIGHHETSYGDILSVYNKQYNVDSARQELRARRFGHKLILPLEKLIECYKKGLWGDIYEMCLHLEIDRVHFNEAIEDYKSKFGLYVRYTGYLIQFEPLKIQEL</sequence>
<reference evidence="1" key="1">
    <citation type="submission" date="2017-12" db="EMBL/GenBank/DDBJ databases">
        <title>Genomics of Macrococcus caseolyticus.</title>
        <authorList>
            <person name="MacFadyen A.C."/>
            <person name="Paterson G.K."/>
        </authorList>
    </citation>
    <scope>NUCLEOTIDE SEQUENCE</scope>
    <source>
        <strain evidence="1">5459_5_49</strain>
    </source>
</reference>
<dbReference type="EMBL" id="PIWU01000001">
    <property type="protein sequence ID" value="PKE57525.1"/>
    <property type="molecule type" value="Genomic_DNA"/>
</dbReference>
<dbReference type="Proteomes" id="UP000233606">
    <property type="component" value="Unassembled WGS sequence"/>
</dbReference>
<accession>A0ACC9MVL4</accession>
<evidence type="ECO:0000313" key="1">
    <source>
        <dbReference type="EMBL" id="PKE57525.1"/>
    </source>
</evidence>
<comment type="caution">
    <text evidence="1">The sequence shown here is derived from an EMBL/GenBank/DDBJ whole genome shotgun (WGS) entry which is preliminary data.</text>
</comment>
<name>A0ACC9MVL4_9STAP</name>
<proteinExistence type="predicted"/>
<organism evidence="1 2">
    <name type="scientific">Macrococcoides caseolyticum</name>
    <dbReference type="NCBI Taxonomy" id="69966"/>
    <lineage>
        <taxon>Bacteria</taxon>
        <taxon>Bacillati</taxon>
        <taxon>Bacillota</taxon>
        <taxon>Bacilli</taxon>
        <taxon>Bacillales</taxon>
        <taxon>Staphylococcaceae</taxon>
        <taxon>Macrococcoides</taxon>
    </lineage>
</organism>
<evidence type="ECO:0000313" key="2">
    <source>
        <dbReference type="Proteomes" id="UP000233606"/>
    </source>
</evidence>